<sequence>MSAKTSSLFQGKKGNKKGIAGGVGVAAGKAPGGLIKQGTLSVRRTSEGDGKHAAFAVELRLGSGSGSDPLSPRCKKFKCDEQGFDDVNACARAYRFAAGTDEMPMFRAFVLEEGSGSADGSSADSEESVAACLRSMHSGSELSNAEGIGDQIPAARVYGRFESKEACERKPVSYVCLRKNPRVGLIFAVVMARLENGGQHGAISFQMHRRYATHDDEYVNGEEELLTRAITFLRSAAFEYWRKNGKNGANRPFLHGDPSGAQGRERGLKHPFSYVGIDDGEKVDCVCGKNRSKGLMVACEHCGVWEHAECLGYRFSSQIPEDYICSACIRAQKEEVVFIRLDEQGVSQIQYSDGLLIDPQERERFRDEPVCCVCGCEYNEDLENMIHPCSCGGGLAVAHSNCLLSALESTTSKERAKQAASSLPCPLCGGQGFVVCGNNGALASSDSGKEISPPKPVTLKRNSRRPSNSENSLKGVKRLRSALVQPGAERKNEMTENASSSSVKHEAGSQVICSGKKIDSVPTESIKSEVTVLGRRFADAAVTVPIKKRRIQLMEAVRSPSPPPRSPSPSPPPRSLSPSVQSDGLILKDDTSKEMAGNLDDEELKSMQDAEMAESGLLEDVEGTILTLKSLETESQNLKTELTLGKDQLSRLGESSSTNGEDILPVAQVNCMKEDILETVTKELETFDGADDKMGLSCSLEERRDVQDLRVSPVPSNIFESPQQNSECEGCRLWKTKIEMDSACWMAENGANKFENDHELQSETQKDLSMNSSAVVDKEQGQLNVTDGFFEIPVASKDEQQVSGSQSLEESSHANSLVHNRDDRSHWDLNMEMEAWERPCTDLSDADASLAKVKASSAMVTSDPHAGGEAMPVCKSQDSIRNEYIDIKDQLPEATQEKPIAEPSSSLETSPAAKCVLGFMPSEIVSVDSDFLLKSGNVIATASTVLSSETFNQPKSLTWQPSADQDEALEDGSKGSNVMTTASTILSSEAFNQHKPISWQVSGDQDDEHDDGSKGDATGLNNSLSAIDSCQEGLLILKKISEANAMVSDMNKVEGETCSEIKDDTKFQVLESVGHVAVDALEHVLQRVSSAENLTSTFTVEETLDSQDDPLKNGNNNNSDVLVNFRAIQETEEKRESVESDAFEEDEQDADSPRSLQDICEGEDNQGGFGKMRSSDRDEGVGDDLEAEDVDYGDSENEDEQGHEDGDAYDLEAEEVTSAGSQEEMEFEDDRGNIEHEVLGNTDELGPTSLQSGDLGDDWKEDAGHRDQYVSDMDMEILHDDENEISQIDPSKANQEENTDTKDTRTCYEELAENAENAQDEESRKDDIQNAFDPLSFSKKTSIAVRAKSSGWDQLPEGFEKAEDALRAVKENSVRGGRGAPRGSYISGPGRGPPIQMDTGLGDRGRTDVSGRSRSDHREFGRGRSRGRGGSSSVVLRGRNRIDPWVNGAGGPPGQWAPKRHPSPPGRFGDAPGFGQRGQTNAAAIAAAKLESSGFVVAPDGTITKAGSAGNALRGGPRPFPGGGRSGSGVIFNSGRGSMGIGEMNLGTRVGMGPGRGFGFGPGMRGNMGMGMGMNMGANPGIRGGGPGRSGMSNRGMIERYRFPPRGVGNLASEHSLGRPVVEHSEKWNRRQRNLSPASLKLRTSPSSRSHRRSRSRSRTRSPRLRTPPRSGNGGSGSVLRQSRSPLHVRSVVKGESRESSPSGHRLIPPPPKLPLPPPPPRGQRSPPAGLKKLSERREVDRRYTDLEQARSIAQSHTSPRRLSSLIEQTAATSEEPDQQLLSSRQSSVTEKHRPSSSLIHISRSGSGRDLVSMESFGKSNSEVQRSSDDEIGDITTHIARKGETLLKEHRLNDAFWLDRSERDRRADAGLYKRKLGREDSRREFVKSRRDGRGGNNSRHLSSKEGDDEVAPRRRRAPL</sequence>
<proteinExistence type="predicted"/>
<accession>A0ACC2DPY3</accession>
<reference evidence="2" key="1">
    <citation type="journal article" date="2024" name="Proc. Natl. Acad. Sci. U.S.A.">
        <title>Extraordinary preservation of gene collinearity over three hundred million years revealed in homosporous lycophytes.</title>
        <authorList>
            <person name="Li C."/>
            <person name="Wickell D."/>
            <person name="Kuo L.Y."/>
            <person name="Chen X."/>
            <person name="Nie B."/>
            <person name="Liao X."/>
            <person name="Peng D."/>
            <person name="Ji J."/>
            <person name="Jenkins J."/>
            <person name="Williams M."/>
            <person name="Shu S."/>
            <person name="Plott C."/>
            <person name="Barry K."/>
            <person name="Rajasekar S."/>
            <person name="Grimwood J."/>
            <person name="Han X."/>
            <person name="Sun S."/>
            <person name="Hou Z."/>
            <person name="He W."/>
            <person name="Dai G."/>
            <person name="Sun C."/>
            <person name="Schmutz J."/>
            <person name="Leebens-Mack J.H."/>
            <person name="Li F.W."/>
            <person name="Wang L."/>
        </authorList>
    </citation>
    <scope>NUCLEOTIDE SEQUENCE [LARGE SCALE GENOMIC DNA]</scope>
    <source>
        <strain evidence="2">cv. PW_Plant_1</strain>
    </source>
</reference>
<gene>
    <name evidence="1" type="ORF">O6H91_05G074300</name>
</gene>
<evidence type="ECO:0000313" key="1">
    <source>
        <dbReference type="EMBL" id="KAJ7556207.1"/>
    </source>
</evidence>
<organism evidence="1 2">
    <name type="scientific">Diphasiastrum complanatum</name>
    <name type="common">Issler's clubmoss</name>
    <name type="synonym">Lycopodium complanatum</name>
    <dbReference type="NCBI Taxonomy" id="34168"/>
    <lineage>
        <taxon>Eukaryota</taxon>
        <taxon>Viridiplantae</taxon>
        <taxon>Streptophyta</taxon>
        <taxon>Embryophyta</taxon>
        <taxon>Tracheophyta</taxon>
        <taxon>Lycopodiopsida</taxon>
        <taxon>Lycopodiales</taxon>
        <taxon>Lycopodiaceae</taxon>
        <taxon>Lycopodioideae</taxon>
        <taxon>Diphasiastrum</taxon>
    </lineage>
</organism>
<dbReference type="EMBL" id="CM055096">
    <property type="protein sequence ID" value="KAJ7556207.1"/>
    <property type="molecule type" value="Genomic_DNA"/>
</dbReference>
<keyword evidence="2" id="KW-1185">Reference proteome</keyword>
<evidence type="ECO:0000313" key="2">
    <source>
        <dbReference type="Proteomes" id="UP001162992"/>
    </source>
</evidence>
<name>A0ACC2DPY3_DIPCM</name>
<comment type="caution">
    <text evidence="1">The sequence shown here is derived from an EMBL/GenBank/DDBJ whole genome shotgun (WGS) entry which is preliminary data.</text>
</comment>
<protein>
    <submittedName>
        <fullName evidence="1">Uncharacterized protein</fullName>
    </submittedName>
</protein>
<dbReference type="Proteomes" id="UP001162992">
    <property type="component" value="Chromosome 5"/>
</dbReference>